<dbReference type="RefSeq" id="WP_270128927.1">
    <property type="nucleotide sequence ID" value="NZ_CP115396.1"/>
</dbReference>
<sequence>MKLTVLGYANPSLLVNSTYPAACKTYVRGLAANNDSMIIADWQQLVREQQKNNIIPESLQEQFEQEATAPNWRAYAQVELMGFGWWNCINETIRRVEPTEKMHRQYEQLFTQVQSECEDVD</sequence>
<dbReference type="EMBL" id="CP115396">
    <property type="protein sequence ID" value="WBO86341.1"/>
    <property type="molecule type" value="Genomic_DNA"/>
</dbReference>
<evidence type="ECO:0000313" key="1">
    <source>
        <dbReference type="EMBL" id="WBO86341.1"/>
    </source>
</evidence>
<evidence type="ECO:0000313" key="2">
    <source>
        <dbReference type="Proteomes" id="UP001211872"/>
    </source>
</evidence>
<organism evidence="1 2">
    <name type="scientific">Hymenobacter yonginensis</name>
    <dbReference type="NCBI Taxonomy" id="748197"/>
    <lineage>
        <taxon>Bacteria</taxon>
        <taxon>Pseudomonadati</taxon>
        <taxon>Bacteroidota</taxon>
        <taxon>Cytophagia</taxon>
        <taxon>Cytophagales</taxon>
        <taxon>Hymenobacteraceae</taxon>
        <taxon>Hymenobacter</taxon>
    </lineage>
</organism>
<proteinExistence type="predicted"/>
<keyword evidence="2" id="KW-1185">Reference proteome</keyword>
<protein>
    <submittedName>
        <fullName evidence="1">Uncharacterized protein</fullName>
    </submittedName>
</protein>
<dbReference type="Proteomes" id="UP001211872">
    <property type="component" value="Chromosome"/>
</dbReference>
<name>A0ABY7PTU5_9BACT</name>
<accession>A0ABY7PTU5</accession>
<reference evidence="1 2" key="1">
    <citation type="journal article" date="2011" name="Int. J. Syst. Evol. Microbiol.">
        <title>Hymenobacter yonginensis sp. nov., isolated from a mesotrophic artificial lake.</title>
        <authorList>
            <person name="Joung Y."/>
            <person name="Cho S.H."/>
            <person name="Kim H."/>
            <person name="Kim S.B."/>
            <person name="Joh K."/>
        </authorList>
    </citation>
    <scope>NUCLEOTIDE SEQUENCE [LARGE SCALE GENOMIC DNA]</scope>
    <source>
        <strain evidence="1 2">KCTC 22745</strain>
    </source>
</reference>
<gene>
    <name evidence="1" type="ORF">O9Z63_08770</name>
</gene>